<dbReference type="HOGENOM" id="CLU_2378560_0_0_1"/>
<dbReference type="InterPro" id="IPR017923">
    <property type="entry name" value="TFIIS_N"/>
</dbReference>
<dbReference type="OrthoDB" id="62853at2759"/>
<evidence type="ECO:0000313" key="3">
    <source>
        <dbReference type="Proteomes" id="UP000054279"/>
    </source>
</evidence>
<name>A0A0C9U0F8_SPHS4</name>
<dbReference type="AlphaFoldDB" id="A0A0C9U0F8"/>
<gene>
    <name evidence="2" type="ORF">M422DRAFT_40075</name>
</gene>
<protein>
    <recommendedName>
        <fullName evidence="1">TFIIS N-terminal domain-containing protein</fullName>
    </recommendedName>
</protein>
<feature type="domain" description="TFIIS N-terminal" evidence="1">
    <location>
        <begin position="3"/>
        <end position="57"/>
    </location>
</feature>
<feature type="non-terminal residue" evidence="2">
    <location>
        <position position="1"/>
    </location>
</feature>
<proteinExistence type="predicted"/>
<keyword evidence="3" id="KW-1185">Reference proteome</keyword>
<dbReference type="EMBL" id="KN838284">
    <property type="protein sequence ID" value="KIJ22407.1"/>
    <property type="molecule type" value="Genomic_DNA"/>
</dbReference>
<organism evidence="2 3">
    <name type="scientific">Sphaerobolus stellatus (strain SS14)</name>
    <dbReference type="NCBI Taxonomy" id="990650"/>
    <lineage>
        <taxon>Eukaryota</taxon>
        <taxon>Fungi</taxon>
        <taxon>Dikarya</taxon>
        <taxon>Basidiomycota</taxon>
        <taxon>Agaricomycotina</taxon>
        <taxon>Agaricomycetes</taxon>
        <taxon>Phallomycetidae</taxon>
        <taxon>Geastrales</taxon>
        <taxon>Sphaerobolaceae</taxon>
        <taxon>Sphaerobolus</taxon>
    </lineage>
</organism>
<dbReference type="Proteomes" id="UP000054279">
    <property type="component" value="Unassembled WGS sequence"/>
</dbReference>
<sequence>MIEKTDISIEQLQFSKLGRVMRLITKLDQTIYPIPNNDEFRIQKRADALLEKWQSLILASEFAGIMIADGANEETIPENNGKIEKAAFAGEENNV</sequence>
<reference evidence="2 3" key="1">
    <citation type="submission" date="2014-06" db="EMBL/GenBank/DDBJ databases">
        <title>Evolutionary Origins and Diversification of the Mycorrhizal Mutualists.</title>
        <authorList>
            <consortium name="DOE Joint Genome Institute"/>
            <consortium name="Mycorrhizal Genomics Consortium"/>
            <person name="Kohler A."/>
            <person name="Kuo A."/>
            <person name="Nagy L.G."/>
            <person name="Floudas D."/>
            <person name="Copeland A."/>
            <person name="Barry K.W."/>
            <person name="Cichocki N."/>
            <person name="Veneault-Fourrey C."/>
            <person name="LaButti K."/>
            <person name="Lindquist E.A."/>
            <person name="Lipzen A."/>
            <person name="Lundell T."/>
            <person name="Morin E."/>
            <person name="Murat C."/>
            <person name="Riley R."/>
            <person name="Ohm R."/>
            <person name="Sun H."/>
            <person name="Tunlid A."/>
            <person name="Henrissat B."/>
            <person name="Grigoriev I.V."/>
            <person name="Hibbett D.S."/>
            <person name="Martin F."/>
        </authorList>
    </citation>
    <scope>NUCLEOTIDE SEQUENCE [LARGE SCALE GENOMIC DNA]</scope>
    <source>
        <strain evidence="2 3">SS14</strain>
    </source>
</reference>
<dbReference type="Pfam" id="PF08711">
    <property type="entry name" value="Med26"/>
    <property type="match status" value="1"/>
</dbReference>
<evidence type="ECO:0000313" key="2">
    <source>
        <dbReference type="EMBL" id="KIJ22407.1"/>
    </source>
</evidence>
<accession>A0A0C9U0F8</accession>
<evidence type="ECO:0000259" key="1">
    <source>
        <dbReference type="Pfam" id="PF08711"/>
    </source>
</evidence>